<dbReference type="EMBL" id="CAJOBA010028491">
    <property type="protein sequence ID" value="CAF3945987.1"/>
    <property type="molecule type" value="Genomic_DNA"/>
</dbReference>
<evidence type="ECO:0000313" key="1">
    <source>
        <dbReference type="EMBL" id="CAF1145165.1"/>
    </source>
</evidence>
<dbReference type="Proteomes" id="UP000677228">
    <property type="component" value="Unassembled WGS sequence"/>
</dbReference>
<sequence>MAANNDKRSKILHTGYMVPLNLMFDNEPLQTALQDVTFRPNVYSAVLYFKDKDQCSINAWYDQRRNQIKTGYIRGVYKRNHEVVLEMDVDGKSFYLVASVPSSSPIEVKKAVNSGAFGSKIECERIAVPCFAYKCSDEGFTESNAFHKYREEQMEKQKKLLENNPSDS</sequence>
<reference evidence="2" key="1">
    <citation type="submission" date="2021-02" db="EMBL/GenBank/DDBJ databases">
        <authorList>
            <person name="Nowell W R."/>
        </authorList>
    </citation>
    <scope>NUCLEOTIDE SEQUENCE</scope>
</reference>
<dbReference type="AlphaFoldDB" id="A0A815XIS4"/>
<evidence type="ECO:0000313" key="4">
    <source>
        <dbReference type="EMBL" id="CAF4419383.1"/>
    </source>
</evidence>
<dbReference type="Proteomes" id="UP000663829">
    <property type="component" value="Unassembled WGS sequence"/>
</dbReference>
<dbReference type="Proteomes" id="UP000682733">
    <property type="component" value="Unassembled WGS sequence"/>
</dbReference>
<proteinExistence type="predicted"/>
<comment type="caution">
    <text evidence="2">The sequence shown here is derived from an EMBL/GenBank/DDBJ whole genome shotgun (WGS) entry which is preliminary data.</text>
</comment>
<dbReference type="EMBL" id="CAJOBC010093741">
    <property type="protein sequence ID" value="CAF4419383.1"/>
    <property type="molecule type" value="Genomic_DNA"/>
</dbReference>
<gene>
    <name evidence="2" type="ORF">GPM918_LOCUS39598</name>
    <name evidence="1" type="ORF">OVA965_LOCUS21325</name>
    <name evidence="4" type="ORF">SRO942_LOCUS40483</name>
    <name evidence="3" type="ORF">TMI583_LOCUS21955</name>
</gene>
<dbReference type="Proteomes" id="UP000681722">
    <property type="component" value="Unassembled WGS sequence"/>
</dbReference>
<dbReference type="EMBL" id="CAJNOK010011656">
    <property type="protein sequence ID" value="CAF1145165.1"/>
    <property type="molecule type" value="Genomic_DNA"/>
</dbReference>
<evidence type="ECO:0000313" key="3">
    <source>
        <dbReference type="EMBL" id="CAF3945987.1"/>
    </source>
</evidence>
<accession>A0A815XIS4</accession>
<evidence type="ECO:0000313" key="2">
    <source>
        <dbReference type="EMBL" id="CAF1558091.1"/>
    </source>
</evidence>
<evidence type="ECO:0000313" key="5">
    <source>
        <dbReference type="Proteomes" id="UP000663829"/>
    </source>
</evidence>
<keyword evidence="5" id="KW-1185">Reference proteome</keyword>
<protein>
    <submittedName>
        <fullName evidence="2">Uncharacterized protein</fullName>
    </submittedName>
</protein>
<dbReference type="EMBL" id="CAJNOQ010028013">
    <property type="protein sequence ID" value="CAF1558091.1"/>
    <property type="molecule type" value="Genomic_DNA"/>
</dbReference>
<organism evidence="2 5">
    <name type="scientific">Didymodactylos carnosus</name>
    <dbReference type="NCBI Taxonomy" id="1234261"/>
    <lineage>
        <taxon>Eukaryota</taxon>
        <taxon>Metazoa</taxon>
        <taxon>Spiralia</taxon>
        <taxon>Gnathifera</taxon>
        <taxon>Rotifera</taxon>
        <taxon>Eurotatoria</taxon>
        <taxon>Bdelloidea</taxon>
        <taxon>Philodinida</taxon>
        <taxon>Philodinidae</taxon>
        <taxon>Didymodactylos</taxon>
    </lineage>
</organism>
<dbReference type="OrthoDB" id="10028791at2759"/>
<name>A0A815XIS4_9BILA</name>